<dbReference type="AlphaFoldDB" id="A0A0V1A0P0"/>
<accession>A0A0V1A0P0</accession>
<name>A0A0V1A0P0_9BILA</name>
<comment type="caution">
    <text evidence="1">The sequence shown here is derived from an EMBL/GenBank/DDBJ whole genome shotgun (WGS) entry which is preliminary data.</text>
</comment>
<evidence type="ECO:0000313" key="2">
    <source>
        <dbReference type="Proteomes" id="UP000054783"/>
    </source>
</evidence>
<reference evidence="1 2" key="1">
    <citation type="submission" date="2015-01" db="EMBL/GenBank/DDBJ databases">
        <title>Evolution of Trichinella species and genotypes.</title>
        <authorList>
            <person name="Korhonen P.K."/>
            <person name="Edoardo P."/>
            <person name="Giuseppe L.R."/>
            <person name="Gasser R.B."/>
        </authorList>
    </citation>
    <scope>NUCLEOTIDE SEQUENCE [LARGE SCALE GENOMIC DNA]</scope>
    <source>
        <strain evidence="1">ISS2496</strain>
    </source>
</reference>
<gene>
    <name evidence="1" type="ORF">T12_14348</name>
</gene>
<keyword evidence="2" id="KW-1185">Reference proteome</keyword>
<organism evidence="1 2">
    <name type="scientific">Trichinella patagoniensis</name>
    <dbReference type="NCBI Taxonomy" id="990121"/>
    <lineage>
        <taxon>Eukaryota</taxon>
        <taxon>Metazoa</taxon>
        <taxon>Ecdysozoa</taxon>
        <taxon>Nematoda</taxon>
        <taxon>Enoplea</taxon>
        <taxon>Dorylaimia</taxon>
        <taxon>Trichinellida</taxon>
        <taxon>Trichinellidae</taxon>
        <taxon>Trichinella</taxon>
    </lineage>
</organism>
<dbReference type="Proteomes" id="UP000054783">
    <property type="component" value="Unassembled WGS sequence"/>
</dbReference>
<sequence>MIFGVSQILADFGSPDSFCHIFGSFVVKSNRQKICAYGVAGTTKPCLSNVGGYNAKNRKYISYPNLPSALCTWPVPHGPDVPIPSPPRIAWTQLS</sequence>
<evidence type="ECO:0000313" key="1">
    <source>
        <dbReference type="EMBL" id="KRY18301.1"/>
    </source>
</evidence>
<dbReference type="EMBL" id="JYDQ01000048">
    <property type="protein sequence ID" value="KRY18301.1"/>
    <property type="molecule type" value="Genomic_DNA"/>
</dbReference>
<proteinExistence type="predicted"/>
<protein>
    <submittedName>
        <fullName evidence="1">Uncharacterized protein</fullName>
    </submittedName>
</protein>
<dbReference type="STRING" id="990121.A0A0V1A0P0"/>